<dbReference type="Proteomes" id="UP001138621">
    <property type="component" value="Unassembled WGS sequence"/>
</dbReference>
<comment type="caution">
    <text evidence="1">The sequence shown here is derived from an EMBL/GenBank/DDBJ whole genome shotgun (WGS) entry which is preliminary data.</text>
</comment>
<dbReference type="RefSeq" id="WP_181120217.1">
    <property type="nucleotide sequence ID" value="NZ_JAAMRD010000005.1"/>
</dbReference>
<reference evidence="1" key="1">
    <citation type="submission" date="2020-02" db="EMBL/GenBank/DDBJ databases">
        <title>Synteny-based analysis reveals conserved mechanism for high triclosan tolerance in Pseudomonas, as well as instances of horizontal transfer.</title>
        <authorList>
            <person name="Mcfarland A.G."/>
            <person name="Bertucci H.K."/>
            <person name="Litmann E."/>
            <person name="Shen J."/>
            <person name="Huttenhower C."/>
            <person name="Hartmann E.M."/>
        </authorList>
    </citation>
    <scope>NUCLEOTIDE SEQUENCE</scope>
    <source>
        <strain evidence="1">109A1</strain>
    </source>
</reference>
<protein>
    <submittedName>
        <fullName evidence="1">Uncharacterized protein</fullName>
    </submittedName>
</protein>
<proteinExistence type="predicted"/>
<evidence type="ECO:0000313" key="2">
    <source>
        <dbReference type="Proteomes" id="UP001138621"/>
    </source>
</evidence>
<accession>A0AA40RTA7</accession>
<name>A0AA40RTA7_STUST</name>
<evidence type="ECO:0000313" key="1">
    <source>
        <dbReference type="EMBL" id="MBA1304293.1"/>
    </source>
</evidence>
<dbReference type="AlphaFoldDB" id="A0AA40RTA7"/>
<organism evidence="1 2">
    <name type="scientific">Stutzerimonas stutzeri</name>
    <name type="common">Pseudomonas stutzeri</name>
    <dbReference type="NCBI Taxonomy" id="316"/>
    <lineage>
        <taxon>Bacteria</taxon>
        <taxon>Pseudomonadati</taxon>
        <taxon>Pseudomonadota</taxon>
        <taxon>Gammaproteobacteria</taxon>
        <taxon>Pseudomonadales</taxon>
        <taxon>Pseudomonadaceae</taxon>
        <taxon>Stutzerimonas</taxon>
    </lineage>
</organism>
<sequence length="53" mass="6001">MKNTTERKVTVTLPAELADRLERAREKAREVSGYRPSLAKVAERYLRIGAGLE</sequence>
<dbReference type="EMBL" id="JAAMRD010000005">
    <property type="protein sequence ID" value="MBA1304293.1"/>
    <property type="molecule type" value="Genomic_DNA"/>
</dbReference>
<gene>
    <name evidence="1" type="ORF">G7024_07715</name>
</gene>